<evidence type="ECO:0000313" key="3">
    <source>
        <dbReference type="EMBL" id="RDE08637.1"/>
    </source>
</evidence>
<sequence length="148" mass="16864">MKKHFERHVPHSADEMLALVADVETYPDFIPHCERMDVRRSPSAPQTRFDARMHIRFGPINQAYTSRIAVDRAARTLHAKALDGPFAHLDSLWRFVEDGAGTRIIFDIDFRIANPLIRSVAEPAFAAKQEEIMDAFVVEAKRRYSSAA</sequence>
<dbReference type="InterPro" id="IPR044996">
    <property type="entry name" value="COQ10-like"/>
</dbReference>
<proteinExistence type="inferred from homology"/>
<dbReference type="Pfam" id="PF03364">
    <property type="entry name" value="Polyketide_cyc"/>
    <property type="match status" value="1"/>
</dbReference>
<dbReference type="OrthoDB" id="9804759at2"/>
<dbReference type="GO" id="GO:0045333">
    <property type="term" value="P:cellular respiration"/>
    <property type="evidence" value="ECO:0007669"/>
    <property type="project" value="InterPro"/>
</dbReference>
<keyword evidence="4" id="KW-1185">Reference proteome</keyword>
<dbReference type="SUPFAM" id="SSF55961">
    <property type="entry name" value="Bet v1-like"/>
    <property type="match status" value="1"/>
</dbReference>
<dbReference type="AlphaFoldDB" id="A0A369W3R1"/>
<dbReference type="Proteomes" id="UP000253759">
    <property type="component" value="Unassembled WGS sequence"/>
</dbReference>
<dbReference type="PANTHER" id="PTHR12901">
    <property type="entry name" value="SPERM PROTEIN HOMOLOG"/>
    <property type="match status" value="1"/>
</dbReference>
<protein>
    <submittedName>
        <fullName evidence="3">Type II toxin-antitoxin system RatA family toxin</fullName>
    </submittedName>
</protein>
<comment type="similarity">
    <text evidence="1">Belongs to the ribosome association toxin RatA family.</text>
</comment>
<feature type="domain" description="Coenzyme Q-binding protein COQ10 START" evidence="2">
    <location>
        <begin position="9"/>
        <end position="136"/>
    </location>
</feature>
<dbReference type="PANTHER" id="PTHR12901:SF10">
    <property type="entry name" value="COENZYME Q-BINDING PROTEIN COQ10, MITOCHONDRIAL"/>
    <property type="match status" value="1"/>
</dbReference>
<dbReference type="Gene3D" id="3.30.530.20">
    <property type="match status" value="1"/>
</dbReference>
<dbReference type="EMBL" id="QQNH01000014">
    <property type="protein sequence ID" value="RDE08637.1"/>
    <property type="molecule type" value="Genomic_DNA"/>
</dbReference>
<dbReference type="GO" id="GO:0048039">
    <property type="term" value="F:ubiquinone binding"/>
    <property type="evidence" value="ECO:0007669"/>
    <property type="project" value="InterPro"/>
</dbReference>
<evidence type="ECO:0000256" key="1">
    <source>
        <dbReference type="ARBA" id="ARBA00008918"/>
    </source>
</evidence>
<gene>
    <name evidence="3" type="ORF">DVH29_10780</name>
</gene>
<dbReference type="CDD" id="cd07813">
    <property type="entry name" value="COQ10p_like"/>
    <property type="match status" value="1"/>
</dbReference>
<organism evidence="3 4">
    <name type="scientific">Pelagibacterium lacus</name>
    <dbReference type="NCBI Taxonomy" id="2282655"/>
    <lineage>
        <taxon>Bacteria</taxon>
        <taxon>Pseudomonadati</taxon>
        <taxon>Pseudomonadota</taxon>
        <taxon>Alphaproteobacteria</taxon>
        <taxon>Hyphomicrobiales</taxon>
        <taxon>Devosiaceae</taxon>
        <taxon>Pelagibacterium</taxon>
    </lineage>
</organism>
<comment type="caution">
    <text evidence="3">The sequence shown here is derived from an EMBL/GenBank/DDBJ whole genome shotgun (WGS) entry which is preliminary data.</text>
</comment>
<reference evidence="4" key="1">
    <citation type="submission" date="2018-07" db="EMBL/GenBank/DDBJ databases">
        <authorList>
            <person name="Liu B.-T."/>
            <person name="Du Z."/>
        </authorList>
    </citation>
    <scope>NUCLEOTIDE SEQUENCE [LARGE SCALE GENOMIC DNA]</scope>
    <source>
        <strain evidence="4">XYN52</strain>
    </source>
</reference>
<evidence type="ECO:0000259" key="2">
    <source>
        <dbReference type="Pfam" id="PF03364"/>
    </source>
</evidence>
<dbReference type="InterPro" id="IPR005031">
    <property type="entry name" value="COQ10_START"/>
</dbReference>
<accession>A0A369W3R1</accession>
<name>A0A369W3R1_9HYPH</name>
<dbReference type="RefSeq" id="WP_114646184.1">
    <property type="nucleotide sequence ID" value="NZ_QQNH01000014.1"/>
</dbReference>
<evidence type="ECO:0000313" key="4">
    <source>
        <dbReference type="Proteomes" id="UP000253759"/>
    </source>
</evidence>
<dbReference type="InterPro" id="IPR023393">
    <property type="entry name" value="START-like_dom_sf"/>
</dbReference>